<dbReference type="RefSeq" id="WP_072673269.1">
    <property type="nucleotide sequence ID" value="NZ_FRDF01000003.1"/>
</dbReference>
<comment type="similarity">
    <text evidence="1">Belongs to the transglycosylase Slt family.</text>
</comment>
<dbReference type="SUPFAM" id="SSF53955">
    <property type="entry name" value="Lysozyme-like"/>
    <property type="match status" value="1"/>
</dbReference>
<reference evidence="6" key="1">
    <citation type="submission" date="2016-12" db="EMBL/GenBank/DDBJ databases">
        <authorList>
            <person name="Varghese N."/>
            <person name="Submissions S."/>
        </authorList>
    </citation>
    <scope>NUCLEOTIDE SEQUENCE [LARGE SCALE GENOMIC DNA]</scope>
    <source>
        <strain evidence="6">DSM 11032</strain>
    </source>
</reference>
<dbReference type="Pfam" id="PF01464">
    <property type="entry name" value="SLT"/>
    <property type="match status" value="1"/>
</dbReference>
<dbReference type="InterPro" id="IPR023346">
    <property type="entry name" value="Lysozyme-like_dom_sf"/>
</dbReference>
<feature type="signal peptide" evidence="3">
    <location>
        <begin position="1"/>
        <end position="24"/>
    </location>
</feature>
<dbReference type="AlphaFoldDB" id="A0A1M7S0D5"/>
<evidence type="ECO:0000313" key="6">
    <source>
        <dbReference type="Proteomes" id="UP000184391"/>
    </source>
</evidence>
<dbReference type="PANTHER" id="PTHR37423">
    <property type="entry name" value="SOLUBLE LYTIC MUREIN TRANSGLYCOSYLASE-RELATED"/>
    <property type="match status" value="1"/>
</dbReference>
<protein>
    <submittedName>
        <fullName evidence="5">Transglycosylase SLT domain-containing protein</fullName>
    </submittedName>
</protein>
<dbReference type="Proteomes" id="UP000184391">
    <property type="component" value="Unassembled WGS sequence"/>
</dbReference>
<keyword evidence="6" id="KW-1185">Reference proteome</keyword>
<proteinExistence type="inferred from homology"/>
<gene>
    <name evidence="5" type="ORF">SAMN02745193_00715</name>
</gene>
<evidence type="ECO:0000256" key="3">
    <source>
        <dbReference type="SAM" id="SignalP"/>
    </source>
</evidence>
<dbReference type="InterPro" id="IPR008258">
    <property type="entry name" value="Transglycosylase_SLT_dom_1"/>
</dbReference>
<dbReference type="PANTHER" id="PTHR37423:SF2">
    <property type="entry name" value="MEMBRANE-BOUND LYTIC MUREIN TRANSGLYCOSYLASE C"/>
    <property type="match status" value="1"/>
</dbReference>
<dbReference type="EMBL" id="FRDF01000003">
    <property type="protein sequence ID" value="SHN51784.1"/>
    <property type="molecule type" value="Genomic_DNA"/>
</dbReference>
<sequence>MILAAAGRVTIAATLLIVATAARADVLELGADGARWVAGPLAGAAAAGDLAPAAERAGAPVMFDGLALPESMIADPARHAAGVPARYSAKIHELSQRFDLSPSLLEAVVWQESRWRENAVSPAGARGLAQLMPGTARYLGVDPSDPFQNLEGGARYLREQLDRFDGDLEKALAAYNAGPGRVERAGGIPNIRETQNYVASIMGRLANHARPAGQ</sequence>
<evidence type="ECO:0000256" key="2">
    <source>
        <dbReference type="ARBA" id="ARBA00009387"/>
    </source>
</evidence>
<feature type="chain" id="PRO_5013065502" evidence="3">
    <location>
        <begin position="25"/>
        <end position="214"/>
    </location>
</feature>
<keyword evidence="3" id="KW-0732">Signal</keyword>
<dbReference type="OrthoDB" id="9815002at2"/>
<evidence type="ECO:0000256" key="1">
    <source>
        <dbReference type="ARBA" id="ARBA00007734"/>
    </source>
</evidence>
<dbReference type="CDD" id="cd00254">
    <property type="entry name" value="LT-like"/>
    <property type="match status" value="1"/>
</dbReference>
<dbReference type="STRING" id="198312.SAMN02745193_00715"/>
<feature type="domain" description="Transglycosylase SLT" evidence="4">
    <location>
        <begin position="92"/>
        <end position="197"/>
    </location>
</feature>
<name>A0A1M7S0D5_9SPHN</name>
<accession>A0A1M7S0D5</accession>
<comment type="similarity">
    <text evidence="2">Belongs to the virb1 family.</text>
</comment>
<evidence type="ECO:0000313" key="5">
    <source>
        <dbReference type="EMBL" id="SHN51784.1"/>
    </source>
</evidence>
<evidence type="ECO:0000259" key="4">
    <source>
        <dbReference type="Pfam" id="PF01464"/>
    </source>
</evidence>
<organism evidence="5 6">
    <name type="scientific">Erythrobacter sanguineus</name>
    <dbReference type="NCBI Taxonomy" id="198312"/>
    <lineage>
        <taxon>Bacteria</taxon>
        <taxon>Pseudomonadati</taxon>
        <taxon>Pseudomonadota</taxon>
        <taxon>Alphaproteobacteria</taxon>
        <taxon>Sphingomonadales</taxon>
        <taxon>Erythrobacteraceae</taxon>
        <taxon>Erythrobacter/Porphyrobacter group</taxon>
        <taxon>Erythrobacter</taxon>
    </lineage>
</organism>
<dbReference type="Gene3D" id="1.10.530.10">
    <property type="match status" value="1"/>
</dbReference>